<feature type="signal peptide" evidence="8">
    <location>
        <begin position="1"/>
        <end position="22"/>
    </location>
</feature>
<accession>A0A0A5M5D0</accession>
<reference evidence="14 19" key="10">
    <citation type="submission" date="2019-07" db="EMBL/GenBank/DDBJ databases">
        <title>Investigation of anaerobic lignin degradation for improved lignocellulosic biofuels.</title>
        <authorList>
            <person name="Deangelis K.PhD."/>
        </authorList>
    </citation>
    <scope>NUCLEOTIDE SEQUENCE [LARGE SCALE GENOMIC DNA]</scope>
    <source>
        <strain evidence="14 19">106R</strain>
    </source>
</reference>
<evidence type="ECO:0000256" key="3">
    <source>
        <dbReference type="ARBA" id="ARBA00014507"/>
    </source>
</evidence>
<evidence type="ECO:0000313" key="18">
    <source>
        <dbReference type="Proteomes" id="UP000247823"/>
    </source>
</evidence>
<evidence type="ECO:0000256" key="6">
    <source>
        <dbReference type="ARBA" id="ARBA00026091"/>
    </source>
</evidence>
<dbReference type="Pfam" id="PF16449">
    <property type="entry name" value="MatB"/>
    <property type="match status" value="1"/>
</dbReference>
<evidence type="ECO:0000256" key="4">
    <source>
        <dbReference type="ARBA" id="ARBA00022729"/>
    </source>
</evidence>
<reference evidence="10 20" key="11">
    <citation type="submission" date="2023-11" db="EMBL/GenBank/DDBJ databases">
        <title>Detection of rare carbapenemases in Enterobacterales - comparison of two colorimetric and two CIM-based carbapenemase assays.</title>
        <authorList>
            <person name="Schaffarczyk L."/>
            <person name="Noster J."/>
            <person name="Stelzer Y."/>
            <person name="Sattler J."/>
            <person name="Gatermann S."/>
            <person name="Hamprecht A."/>
        </authorList>
    </citation>
    <scope>NUCLEOTIDE SEQUENCE [LARGE SCALE GENOMIC DNA]</scope>
    <source>
        <strain evidence="10 20">CIM-Carb-136</strain>
    </source>
</reference>
<feature type="chain" id="PRO_5014506907" description="Common pilus major fimbrillin subunit EcpA" evidence="8">
    <location>
        <begin position="23"/>
        <end position="195"/>
    </location>
</feature>
<reference evidence="16" key="1">
    <citation type="submission" date="2016-04" db="EMBL/GenBank/DDBJ databases">
        <authorList>
            <person name="Osei Sekyere J."/>
            <person name="Sivertsen A."/>
            <person name="Pedersen A.T."/>
            <person name="Sundsfjord A."/>
        </authorList>
    </citation>
    <scope>NUCLEOTIDE SEQUENCE [LARGE SCALE GENOMIC DNA]</scope>
    <source>
        <strain evidence="16">945174350</strain>
    </source>
</reference>
<evidence type="ECO:0000313" key="11">
    <source>
        <dbReference type="EMBL" id="OCO81831.1"/>
    </source>
</evidence>
<evidence type="ECO:0000313" key="12">
    <source>
        <dbReference type="EMBL" id="PNO71924.1"/>
    </source>
</evidence>
<organism evidence="11 16">
    <name type="scientific">Serratia marcescens</name>
    <dbReference type="NCBI Taxonomy" id="615"/>
    <lineage>
        <taxon>Bacteria</taxon>
        <taxon>Pseudomonadati</taxon>
        <taxon>Pseudomonadota</taxon>
        <taxon>Gammaproteobacteria</taxon>
        <taxon>Enterobacterales</taxon>
        <taxon>Yersiniaceae</taxon>
        <taxon>Serratia</taxon>
    </lineage>
</organism>
<dbReference type="Proteomes" id="UP000247823">
    <property type="component" value="Unassembled WGS sequence"/>
</dbReference>
<dbReference type="EMBL" id="LJEX02000118">
    <property type="protein sequence ID" value="OCO81831.1"/>
    <property type="molecule type" value="Genomic_DNA"/>
</dbReference>
<evidence type="ECO:0000256" key="7">
    <source>
        <dbReference type="ARBA" id="ARBA00031192"/>
    </source>
</evidence>
<reference evidence="9 17" key="5">
    <citation type="submission" date="2018-05" db="EMBL/GenBank/DDBJ databases">
        <title>Klebsiella quasipneumonaiae provides a window into carbapenemase gene transfer, plasmid rearrangements and nosocomial acquisition from the hospital environment.</title>
        <authorList>
            <person name="Mathers A.J."/>
            <person name="Vegesana K."/>
            <person name="Stoesser N."/>
            <person name="Crook D."/>
            <person name="Vaughan A."/>
            <person name="Barry K."/>
            <person name="Parikh H."/>
            <person name="Sebra R."/>
            <person name="Kotay S."/>
            <person name="Walker A.S."/>
            <person name="Sheppard A.E."/>
        </authorList>
    </citation>
    <scope>NUCLEOTIDE SEQUENCE [LARGE SCALE GENOMIC DNA]</scope>
    <source>
        <strain evidence="9 17">CAV1761</strain>
    </source>
</reference>
<reference evidence="15" key="3">
    <citation type="submission" date="2017-12" db="EMBL/GenBank/DDBJ databases">
        <title>FDA dAtabase for Regulatory Grade micrObial Sequences (FDA-ARGOS): Supporting development and validation of Infectious Disease Dx tests.</title>
        <authorList>
            <person name="Campos J."/>
            <person name="Goldberg B."/>
            <person name="Tallon L."/>
            <person name="Sadzewicz L."/>
            <person name="Sengamalay N."/>
            <person name="Ott S."/>
            <person name="Godinez A."/>
            <person name="Nagaraj S."/>
            <person name="Vavikolanu K."/>
            <person name="Vyas G."/>
            <person name="Nadendla S."/>
            <person name="Aluvathingal J."/>
            <person name="Geyer C."/>
            <person name="Nandy P."/>
            <person name="Hobson J."/>
            <person name="Sichtig H."/>
        </authorList>
    </citation>
    <scope>NUCLEOTIDE SEQUENCE [LARGE SCALE GENOMIC DNA]</scope>
    <source>
        <strain evidence="15">FDAARGOS_79</strain>
    </source>
</reference>
<comment type="subcellular location">
    <subcellularLocation>
        <location evidence="1">Fimbrium</location>
    </subcellularLocation>
</comment>
<dbReference type="Proteomes" id="UP000030378">
    <property type="component" value="Unassembled WGS sequence"/>
</dbReference>
<reference evidence="12" key="4">
    <citation type="submission" date="2017-12" db="EMBL/GenBank/DDBJ databases">
        <title>FDA dAtabase for Regulatory Grade micrObial Sequences (FDA-ARGOS): Supporting development and validation of Infectious Disease Dx tests.</title>
        <authorList>
            <person name="Campos J."/>
            <person name="Goldberg B."/>
            <person name="Tallon L.J."/>
            <person name="Sadzewicz L."/>
            <person name="Sengamalay N."/>
            <person name="Ott S."/>
            <person name="Godinez A."/>
            <person name="Nagaraj S."/>
            <person name="Vavikolanu K."/>
            <person name="Vyas G."/>
            <person name="Nadendla S."/>
            <person name="Aluvathingal J."/>
            <person name="Geyer C."/>
            <person name="Nandy P."/>
            <person name="Hobson J."/>
            <person name="Sichtig H."/>
        </authorList>
    </citation>
    <scope>NUCLEOTIDE SEQUENCE</scope>
    <source>
        <strain evidence="12">FDAARGOS_79</strain>
    </source>
</reference>
<evidence type="ECO:0000256" key="5">
    <source>
        <dbReference type="ARBA" id="ARBA00023263"/>
    </source>
</evidence>
<dbReference type="RefSeq" id="WP_004939148.1">
    <property type="nucleotide sequence ID" value="NZ_CADDTT010000012.1"/>
</dbReference>
<evidence type="ECO:0000313" key="10">
    <source>
        <dbReference type="EMBL" id="MDX7082935.1"/>
    </source>
</evidence>
<dbReference type="Gene3D" id="2.60.40.3290">
    <property type="entry name" value="Fimbrial protein EcpA"/>
    <property type="match status" value="1"/>
</dbReference>
<dbReference type="Proteomes" id="UP000320710">
    <property type="component" value="Unassembled WGS sequence"/>
</dbReference>
<dbReference type="EMBL" id="JAXABG010000005">
    <property type="protein sequence ID" value="MDX7082935.1"/>
    <property type="molecule type" value="Genomic_DNA"/>
</dbReference>
<reference evidence="11" key="2">
    <citation type="journal article" date="2017" name="PLoS ONE">
        <title>Genomic and phenotypic characterisation of fluoroquinolone resistance mechanisms in Enterobacteriaceae in Durban, South Africa.</title>
        <authorList>
            <person name="Osei Sekyere J."/>
            <person name="Amoako D.G."/>
        </authorList>
    </citation>
    <scope>NUCLEOTIDE SEQUENCE</scope>
    <source>
        <strain evidence="11">945174350</strain>
    </source>
</reference>
<dbReference type="EMBL" id="QJQB01000181">
    <property type="protein sequence ID" value="PYA70271.1"/>
    <property type="molecule type" value="Genomic_DNA"/>
</dbReference>
<protein>
    <recommendedName>
        <fullName evidence="3">Common pilus major fimbrillin subunit EcpA</fullName>
    </recommendedName>
    <alternativeName>
        <fullName evidence="7">MatB fimbrillin</fullName>
    </alternativeName>
</protein>
<dbReference type="GeneID" id="98187353"/>
<reference evidence="13 18" key="6">
    <citation type="submission" date="2018-06" db="EMBL/GenBank/DDBJ databases">
        <title>Serratia marcescens genome sequencing and assembly.</title>
        <authorList>
            <person name="Martins R.C.R."/>
            <person name="Perdigao-Neto L.V."/>
            <person name="Costa S.F."/>
            <person name="Levin A.S.S."/>
        </authorList>
    </citation>
    <scope>NUCLEOTIDE SEQUENCE [LARGE SCALE GENOMIC DNA]</scope>
    <source>
        <strain evidence="13 18">1283</strain>
    </source>
</reference>
<dbReference type="EMBL" id="JTBC02000001">
    <property type="protein sequence ID" value="PNO71924.1"/>
    <property type="molecule type" value="Genomic_DNA"/>
</dbReference>
<evidence type="ECO:0000256" key="2">
    <source>
        <dbReference type="ARBA" id="ARBA00007305"/>
    </source>
</evidence>
<name>A0A0A5M5D0_SERMA</name>
<proteinExistence type="inferred from homology"/>
<evidence type="ECO:0000313" key="20">
    <source>
        <dbReference type="Proteomes" id="UP001275057"/>
    </source>
</evidence>
<gene>
    <name evidence="11" type="ORF">AN695_0222610</name>
    <name evidence="9" type="ORF">DKC05_07205</name>
    <name evidence="13" type="ORF">DMW51_08170</name>
    <name evidence="14" type="ORF">FHU12_2825</name>
    <name evidence="12" type="ORF">MC70_000175</name>
    <name evidence="10" type="ORF">SJ435_11080</name>
</gene>
<evidence type="ECO:0000313" key="17">
    <source>
        <dbReference type="Proteomes" id="UP000245399"/>
    </source>
</evidence>
<evidence type="ECO:0000256" key="8">
    <source>
        <dbReference type="SAM" id="SignalP"/>
    </source>
</evidence>
<reference evidence="18" key="7">
    <citation type="submission" date="2018-06" db="EMBL/GenBank/DDBJ databases">
        <title>Serratia marcescens genome sequencing and assembly.</title>
        <authorList>
            <person name="Martins R.C."/>
            <person name="Perdigao-Neto L.V."/>
            <person name="Costa S.F."/>
            <person name="Levin A.S.S."/>
        </authorList>
    </citation>
    <scope>NUCLEOTIDE SEQUENCE [LARGE SCALE GENOMIC DNA]</scope>
    <source>
        <strain evidence="18">1283</strain>
    </source>
</reference>
<comment type="similarity">
    <text evidence="2">Belongs to the EcpA/MatB fimbrillin family.</text>
</comment>
<dbReference type="InterPro" id="IPR038478">
    <property type="entry name" value="Fimbrillin_EcpA_sf"/>
</dbReference>
<dbReference type="EMBL" id="VFMJ01000001">
    <property type="protein sequence ID" value="TQI85276.1"/>
    <property type="molecule type" value="Genomic_DNA"/>
</dbReference>
<evidence type="ECO:0000313" key="16">
    <source>
        <dbReference type="Proteomes" id="UP000050489"/>
    </source>
</evidence>
<dbReference type="AlphaFoldDB" id="A0A0A5M5D0"/>
<dbReference type="EMBL" id="CP029449">
    <property type="protein sequence ID" value="AWL67474.1"/>
    <property type="molecule type" value="Genomic_DNA"/>
</dbReference>
<dbReference type="Proteomes" id="UP001275057">
    <property type="component" value="Unassembled WGS sequence"/>
</dbReference>
<reference evidence="14 19" key="9">
    <citation type="submission" date="2019-06" db="EMBL/GenBank/DDBJ databases">
        <authorList>
            <person name="Deangelis K."/>
            <person name="Huntemann M."/>
            <person name="Clum A."/>
            <person name="Pillay M."/>
            <person name="Palaniappan K."/>
            <person name="Varghese N."/>
            <person name="Mikhailova N."/>
            <person name="Stamatis D."/>
            <person name="Reddy T."/>
            <person name="Daum C."/>
            <person name="Shapiro N."/>
            <person name="Ivanova N."/>
            <person name="Kyrpides N."/>
            <person name="Woyke T."/>
        </authorList>
    </citation>
    <scope>NUCLEOTIDE SEQUENCE [LARGE SCALE GENOMIC DNA]</scope>
    <source>
        <strain evidence="14 19">106R</strain>
    </source>
</reference>
<dbReference type="GO" id="GO:0009289">
    <property type="term" value="C:pilus"/>
    <property type="evidence" value="ECO:0007669"/>
    <property type="project" value="UniProtKB-SubCell"/>
</dbReference>
<evidence type="ECO:0000313" key="9">
    <source>
        <dbReference type="EMBL" id="AWL67474.1"/>
    </source>
</evidence>
<dbReference type="InterPro" id="IPR016514">
    <property type="entry name" value="EcpA"/>
</dbReference>
<keyword evidence="18" id="KW-1185">Reference proteome</keyword>
<comment type="subunit">
    <text evidence="6">Self-associates. Forms filaments. Interacts with EcpD.</text>
</comment>
<evidence type="ECO:0000313" key="14">
    <source>
        <dbReference type="EMBL" id="TQI85276.1"/>
    </source>
</evidence>
<reference evidence="13" key="8">
    <citation type="submission" date="2018-06" db="EMBL/GenBank/DDBJ databases">
        <authorList>
            <person name="Martins R.C."/>
            <person name="Perdigao-Neto L.V."/>
            <person name="Costa S.F."/>
            <person name="Levin A.S.S."/>
        </authorList>
    </citation>
    <scope>NUCLEOTIDE SEQUENCE</scope>
    <source>
        <strain evidence="13">1283</strain>
    </source>
</reference>
<keyword evidence="4 8" id="KW-0732">Signal</keyword>
<dbReference type="Proteomes" id="UP000050489">
    <property type="component" value="Unassembled WGS sequence"/>
</dbReference>
<sequence>MKKMTLALAIVSAFAAVSTAQAADVTAQALATWSATAKKDTTSKLVVTPIGSLAFNYAEGIKGFNSQKGLFDVTVEGDTTATAFKLTSKLVSNTLTQLDTSGSTLEVGVNYNGAVVGKTAETTMIDTTAGILGGNLSALSNAYNQAGRTSAQDQFTFSIIGATSNGTTAVTDFSTLPEGIWSGDVSVEFNATWTS</sequence>
<dbReference type="Proteomes" id="UP000245399">
    <property type="component" value="Chromosome"/>
</dbReference>
<evidence type="ECO:0000313" key="19">
    <source>
        <dbReference type="Proteomes" id="UP000320710"/>
    </source>
</evidence>
<keyword evidence="5" id="KW-0281">Fimbrium</keyword>
<evidence type="ECO:0000313" key="15">
    <source>
        <dbReference type="Proteomes" id="UP000030378"/>
    </source>
</evidence>
<evidence type="ECO:0000256" key="1">
    <source>
        <dbReference type="ARBA" id="ARBA00004561"/>
    </source>
</evidence>
<evidence type="ECO:0000313" key="13">
    <source>
        <dbReference type="EMBL" id="PYA70271.1"/>
    </source>
</evidence>